<keyword evidence="2" id="KW-0472">Membrane</keyword>
<comment type="caution">
    <text evidence="4">The sequence shown here is derived from an EMBL/GenBank/DDBJ whole genome shotgun (WGS) entry which is preliminary data.</text>
</comment>
<dbReference type="InterPro" id="IPR013087">
    <property type="entry name" value="Znf_C2H2_type"/>
</dbReference>
<evidence type="ECO:0000259" key="3">
    <source>
        <dbReference type="PROSITE" id="PS50157"/>
    </source>
</evidence>
<evidence type="ECO:0000256" key="2">
    <source>
        <dbReference type="SAM" id="Phobius"/>
    </source>
</evidence>
<keyword evidence="2" id="KW-1133">Transmembrane helix</keyword>
<protein>
    <submittedName>
        <fullName evidence="4">C2H2-type zinc finger protein</fullName>
    </submittedName>
</protein>
<name>A0ABD5P725_9EURY</name>
<dbReference type="RefSeq" id="WP_267625135.1">
    <property type="nucleotide sequence ID" value="NZ_JAODIW010000010.1"/>
</dbReference>
<feature type="compositionally biased region" description="Basic and acidic residues" evidence="1">
    <location>
        <begin position="1"/>
        <end position="18"/>
    </location>
</feature>
<feature type="domain" description="C2H2-type" evidence="3">
    <location>
        <begin position="34"/>
        <end position="62"/>
    </location>
</feature>
<dbReference type="PROSITE" id="PS00028">
    <property type="entry name" value="ZINC_FINGER_C2H2_1"/>
    <property type="match status" value="1"/>
</dbReference>
<reference evidence="4 5" key="1">
    <citation type="journal article" date="2019" name="Int. J. Syst. Evol. Microbiol.">
        <title>The Global Catalogue of Microorganisms (GCM) 10K type strain sequencing project: providing services to taxonomists for standard genome sequencing and annotation.</title>
        <authorList>
            <consortium name="The Broad Institute Genomics Platform"/>
            <consortium name="The Broad Institute Genome Sequencing Center for Infectious Disease"/>
            <person name="Wu L."/>
            <person name="Ma J."/>
        </authorList>
    </citation>
    <scope>NUCLEOTIDE SEQUENCE [LARGE SCALE GENOMIC DNA]</scope>
    <source>
        <strain evidence="4 5">CGMCC 1.12553</strain>
    </source>
</reference>
<accession>A0ABD5P725</accession>
<dbReference type="PROSITE" id="PS50157">
    <property type="entry name" value="ZINC_FINGER_C2H2_2"/>
    <property type="match status" value="1"/>
</dbReference>
<evidence type="ECO:0000313" key="5">
    <source>
        <dbReference type="Proteomes" id="UP001595921"/>
    </source>
</evidence>
<gene>
    <name evidence="4" type="ORF">ACFO0N_01900</name>
</gene>
<dbReference type="AlphaFoldDB" id="A0ABD5P725"/>
<evidence type="ECO:0000256" key="1">
    <source>
        <dbReference type="SAM" id="MobiDB-lite"/>
    </source>
</evidence>
<keyword evidence="5" id="KW-1185">Reference proteome</keyword>
<organism evidence="4 5">
    <name type="scientific">Halobium salinum</name>
    <dbReference type="NCBI Taxonomy" id="1364940"/>
    <lineage>
        <taxon>Archaea</taxon>
        <taxon>Methanobacteriati</taxon>
        <taxon>Methanobacteriota</taxon>
        <taxon>Stenosarchaea group</taxon>
        <taxon>Halobacteria</taxon>
        <taxon>Halobacteriales</taxon>
        <taxon>Haloferacaceae</taxon>
        <taxon>Halobium</taxon>
    </lineage>
</organism>
<feature type="transmembrane region" description="Helical" evidence="2">
    <location>
        <begin position="85"/>
        <end position="105"/>
    </location>
</feature>
<proteinExistence type="predicted"/>
<keyword evidence="2" id="KW-0812">Transmembrane</keyword>
<sequence>MSRSESVRRDDAWSPHDADGDEPTVDVPSDATPHVCEHCGQPFPEERHLVLHRGLEHYGRLDEAEREAFAEAYESEGAEIRRFRLLALGALVLLYFGFLFMYAVFA</sequence>
<feature type="region of interest" description="Disordered" evidence="1">
    <location>
        <begin position="1"/>
        <end position="33"/>
    </location>
</feature>
<dbReference type="Proteomes" id="UP001595921">
    <property type="component" value="Unassembled WGS sequence"/>
</dbReference>
<dbReference type="EMBL" id="JBHSDS010000002">
    <property type="protein sequence ID" value="MFC4356696.1"/>
    <property type="molecule type" value="Genomic_DNA"/>
</dbReference>
<evidence type="ECO:0000313" key="4">
    <source>
        <dbReference type="EMBL" id="MFC4356696.1"/>
    </source>
</evidence>